<keyword evidence="2" id="KW-1133">Transmembrane helix</keyword>
<gene>
    <name evidence="3" type="ORF">C667_22529</name>
</gene>
<proteinExistence type="predicted"/>
<dbReference type="Proteomes" id="UP000013047">
    <property type="component" value="Unassembled WGS sequence"/>
</dbReference>
<evidence type="ECO:0000313" key="4">
    <source>
        <dbReference type="Proteomes" id="UP000013047"/>
    </source>
</evidence>
<comment type="caution">
    <text evidence="3">The sequence shown here is derived from an EMBL/GenBank/DDBJ whole genome shotgun (WGS) entry which is preliminary data.</text>
</comment>
<reference evidence="3 4" key="1">
    <citation type="submission" date="2012-09" db="EMBL/GenBank/DDBJ databases">
        <title>Draft Genome Sequences of 6 Strains from Genus Thauera.</title>
        <authorList>
            <person name="Liu B."/>
            <person name="Shapleigh J.P."/>
            <person name="Frostegard A.H."/>
        </authorList>
    </citation>
    <scope>NUCLEOTIDE SEQUENCE [LARGE SCALE GENOMIC DNA]</scope>
    <source>
        <strain evidence="3 4">B4P</strain>
    </source>
</reference>
<dbReference type="EMBL" id="AMXF01000378">
    <property type="protein sequence ID" value="ENO91443.1"/>
    <property type="molecule type" value="Genomic_DNA"/>
</dbReference>
<accession>N6ZAV9</accession>
<evidence type="ECO:0000313" key="3">
    <source>
        <dbReference type="EMBL" id="ENO91443.1"/>
    </source>
</evidence>
<keyword evidence="4" id="KW-1185">Reference proteome</keyword>
<dbReference type="AlphaFoldDB" id="N6ZAV9"/>
<feature type="region of interest" description="Disordered" evidence="1">
    <location>
        <begin position="1"/>
        <end position="36"/>
    </location>
</feature>
<evidence type="ECO:0000256" key="1">
    <source>
        <dbReference type="SAM" id="MobiDB-lite"/>
    </source>
</evidence>
<name>N6ZAV9_9RHOO</name>
<feature type="compositionally biased region" description="Basic and acidic residues" evidence="1">
    <location>
        <begin position="1"/>
        <end position="11"/>
    </location>
</feature>
<sequence length="74" mass="7328">MSEVRKDAELPHRRRASAAQVEKRLVSPAPQAPAPKDSQILPLAALAAPGLAGALLLGLLVPGAAGIAAAGCVG</sequence>
<dbReference type="RefSeq" id="WP_004385754.1">
    <property type="nucleotide sequence ID" value="NZ_AMXF01000378.1"/>
</dbReference>
<feature type="transmembrane region" description="Helical" evidence="2">
    <location>
        <begin position="51"/>
        <end position="73"/>
    </location>
</feature>
<feature type="non-terminal residue" evidence="3">
    <location>
        <position position="74"/>
    </location>
</feature>
<protein>
    <submittedName>
        <fullName evidence="3">Uncharacterized protein</fullName>
    </submittedName>
</protein>
<organism evidence="3 4">
    <name type="scientific">Thauera phenylacetica B4P</name>
    <dbReference type="NCBI Taxonomy" id="1234382"/>
    <lineage>
        <taxon>Bacteria</taxon>
        <taxon>Pseudomonadati</taxon>
        <taxon>Pseudomonadota</taxon>
        <taxon>Betaproteobacteria</taxon>
        <taxon>Rhodocyclales</taxon>
        <taxon>Zoogloeaceae</taxon>
        <taxon>Thauera</taxon>
    </lineage>
</organism>
<evidence type="ECO:0000256" key="2">
    <source>
        <dbReference type="SAM" id="Phobius"/>
    </source>
</evidence>
<keyword evidence="2" id="KW-0812">Transmembrane</keyword>
<keyword evidence="2" id="KW-0472">Membrane</keyword>